<sequence length="386" mass="42074">MAKLRRHTLARPRLNRVQHLDDDHSLVLLDTASCPVDGDRDALPPNVLDALASRGGDEAPTLVTHRVILGYDDLDADECLRRVLPPDVTVPTGFETAGRIAHLNLRDEHEPWKRVIAAVLIDKLPQIETVVNKTGETGGPFRTFTMEVLAGEGGDGPLETTVSENGLVYAMDFRGMYWNSRLGTERARLVDSFDENDVVLDLCCGVGPIALPASKKCLAVYANDLNPAAVAYLGRNAKRNKGTSLAGVTNLDAGECLRVRIAEFAAAKKKGGSNFDERDLAKMRFTRVVMNLPQGSLTLLPCFVGAFDRETWPPEFLPIVHAYAFSKSDDPESDAGARAAKELGLEEDAAALGDGVGYRRVRLVAPGKHMMLVSFKLPERAAYAER</sequence>
<dbReference type="eggNOG" id="KOG2078">
    <property type="taxonomic scope" value="Eukaryota"/>
</dbReference>
<evidence type="ECO:0000259" key="11">
    <source>
        <dbReference type="PROSITE" id="PS51684"/>
    </source>
</evidence>
<keyword evidence="7 10" id="KW-0496">Mitochondrion</keyword>
<reference evidence="12 13" key="1">
    <citation type="journal article" date="2009" name="Science">
        <title>Green evolution and dynamic adaptations revealed by genomes of the marine picoeukaryotes Micromonas.</title>
        <authorList>
            <person name="Worden A.Z."/>
            <person name="Lee J.H."/>
            <person name="Mock T."/>
            <person name="Rouze P."/>
            <person name="Simmons M.P."/>
            <person name="Aerts A.L."/>
            <person name="Allen A.E."/>
            <person name="Cuvelier M.L."/>
            <person name="Derelle E."/>
            <person name="Everett M.V."/>
            <person name="Foulon E."/>
            <person name="Grimwood J."/>
            <person name="Gundlach H."/>
            <person name="Henrissat B."/>
            <person name="Napoli C."/>
            <person name="McDonald S.M."/>
            <person name="Parker M.S."/>
            <person name="Rombauts S."/>
            <person name="Salamov A."/>
            <person name="Von Dassow P."/>
            <person name="Badger J.H."/>
            <person name="Coutinho P.M."/>
            <person name="Demir E."/>
            <person name="Dubchak I."/>
            <person name="Gentemann C."/>
            <person name="Eikrem W."/>
            <person name="Gready J.E."/>
            <person name="John U."/>
            <person name="Lanier W."/>
            <person name="Lindquist E.A."/>
            <person name="Lucas S."/>
            <person name="Mayer K.F."/>
            <person name="Moreau H."/>
            <person name="Not F."/>
            <person name="Otillar R."/>
            <person name="Panaud O."/>
            <person name="Pangilinan J."/>
            <person name="Paulsen I."/>
            <person name="Piegu B."/>
            <person name="Poliakov A."/>
            <person name="Robbens S."/>
            <person name="Schmutz J."/>
            <person name="Toulza E."/>
            <person name="Wyss T."/>
            <person name="Zelensky A."/>
            <person name="Zhou K."/>
            <person name="Armbrust E.V."/>
            <person name="Bhattacharya D."/>
            <person name="Goodenough U.W."/>
            <person name="Van de Peer Y."/>
            <person name="Grigoriev I.V."/>
        </authorList>
    </citation>
    <scope>NUCLEOTIDE SEQUENCE [LARGE SCALE GENOMIC DNA]</scope>
    <source>
        <strain evidence="13">RCC299 / NOUM17</strain>
    </source>
</reference>
<dbReference type="STRING" id="296587.C1EGT8"/>
<dbReference type="CDD" id="cd02440">
    <property type="entry name" value="AdoMet_MTases"/>
    <property type="match status" value="1"/>
</dbReference>
<evidence type="ECO:0000256" key="1">
    <source>
        <dbReference type="ARBA" id="ARBA00009775"/>
    </source>
</evidence>
<accession>C1EGT8</accession>
<dbReference type="GO" id="GO:0002939">
    <property type="term" value="P:tRNA N1-guanine methylation"/>
    <property type="evidence" value="ECO:0007669"/>
    <property type="project" value="TreeGrafter"/>
</dbReference>
<dbReference type="GO" id="GO:0005634">
    <property type="term" value="C:nucleus"/>
    <property type="evidence" value="ECO:0007669"/>
    <property type="project" value="UniProtKB-SubCell"/>
</dbReference>
<keyword evidence="8 10" id="KW-0539">Nucleus</keyword>
<feature type="domain" description="SAM-dependent methyltransferase TRM5/TYW2-type" evidence="11">
    <location>
        <begin position="94"/>
        <end position="379"/>
    </location>
</feature>
<evidence type="ECO:0000256" key="2">
    <source>
        <dbReference type="ARBA" id="ARBA00022490"/>
    </source>
</evidence>
<dbReference type="PANTHER" id="PTHR23245:SF43">
    <property type="entry name" value="TRNA (GUANINE(37)-N1)-METHYLTRANSFERASE 2"/>
    <property type="match status" value="1"/>
</dbReference>
<dbReference type="Gene3D" id="3.30.300.110">
    <property type="entry name" value="Met-10+ protein-like domains"/>
    <property type="match status" value="1"/>
</dbReference>
<dbReference type="PANTHER" id="PTHR23245">
    <property type="entry name" value="TRNA METHYLTRANSFERASE"/>
    <property type="match status" value="1"/>
</dbReference>
<dbReference type="OMA" id="KWMLCAT"/>
<keyword evidence="13" id="KW-1185">Reference proteome</keyword>
<proteinExistence type="inferred from homology"/>
<keyword evidence="4 10" id="KW-0808">Transferase</keyword>
<keyword evidence="6 10" id="KW-0819">tRNA processing</keyword>
<dbReference type="Gene3D" id="3.40.50.150">
    <property type="entry name" value="Vaccinia Virus protein VP39"/>
    <property type="match status" value="1"/>
</dbReference>
<dbReference type="EC" id="2.1.1.228" evidence="10"/>
<dbReference type="RefSeq" id="XP_002505925.1">
    <property type="nucleotide sequence ID" value="XM_002505879.1"/>
</dbReference>
<evidence type="ECO:0000313" key="13">
    <source>
        <dbReference type="Proteomes" id="UP000002009"/>
    </source>
</evidence>
<evidence type="ECO:0000256" key="6">
    <source>
        <dbReference type="ARBA" id="ARBA00022694"/>
    </source>
</evidence>
<dbReference type="FunFam" id="3.30.300.110:FF:000001">
    <property type="entry name" value="tRNA (guanine(37)-N1)-methyltransferase"/>
    <property type="match status" value="1"/>
</dbReference>
<comment type="similarity">
    <text evidence="10">Belongs to the TRM5 / TYW2 family.</text>
</comment>
<evidence type="ECO:0000256" key="4">
    <source>
        <dbReference type="ARBA" id="ARBA00022679"/>
    </source>
</evidence>
<dbReference type="EMBL" id="CP001332">
    <property type="protein sequence ID" value="ACO67183.1"/>
    <property type="molecule type" value="Genomic_DNA"/>
</dbReference>
<feature type="binding site" evidence="10">
    <location>
        <begin position="224"/>
        <end position="225"/>
    </location>
    <ligand>
        <name>S-adenosyl-L-methionine</name>
        <dbReference type="ChEBI" id="CHEBI:59789"/>
    </ligand>
</feature>
<evidence type="ECO:0000256" key="8">
    <source>
        <dbReference type="ARBA" id="ARBA00023242"/>
    </source>
</evidence>
<dbReference type="HAMAP" id="MF_03152">
    <property type="entry name" value="TRM5"/>
    <property type="match status" value="1"/>
</dbReference>
<dbReference type="Proteomes" id="UP000002009">
    <property type="component" value="Chromosome 14"/>
</dbReference>
<dbReference type="InterPro" id="IPR056744">
    <property type="entry name" value="TRM5/TYW2-like_N"/>
</dbReference>
<feature type="binding site" evidence="10">
    <location>
        <position position="291"/>
    </location>
    <ligand>
        <name>S-adenosyl-L-methionine</name>
        <dbReference type="ChEBI" id="CHEBI:59789"/>
    </ligand>
</feature>
<dbReference type="GeneID" id="8248856"/>
<keyword evidence="5 10" id="KW-0949">S-adenosyl-L-methionine</keyword>
<comment type="subcellular location">
    <subcellularLocation>
        <location evidence="10">Mitochondrion matrix</location>
    </subcellularLocation>
    <subcellularLocation>
        <location evidence="10">Nucleus</location>
    </subcellularLocation>
    <subcellularLocation>
        <location evidence="10">Cytoplasm</location>
    </subcellularLocation>
    <text evidence="10">Predominantly in the mitochondria and in the nucleus.</text>
</comment>
<dbReference type="AlphaFoldDB" id="C1EGT8"/>
<evidence type="ECO:0000313" key="12">
    <source>
        <dbReference type="EMBL" id="ACO67183.1"/>
    </source>
</evidence>
<comment type="function">
    <text evidence="10">Specifically methylates the N1 position of guanosine-37 in various cytoplasmic and mitochondrial tRNAs. Methylation is not dependent on the nature of the nucleoside 5' of the target nucleoside. This is the first step in the biosynthesis of wybutosine (yW), a modified base adjacent to the anticodon of tRNAs and required for accurate decoding.</text>
</comment>
<feature type="binding site" evidence="10">
    <location>
        <position position="186"/>
    </location>
    <ligand>
        <name>S-adenosyl-L-methionine</name>
        <dbReference type="ChEBI" id="CHEBI:59789"/>
    </ligand>
</feature>
<organism evidence="12 13">
    <name type="scientific">Micromonas commoda (strain RCC299 / NOUM17 / CCMP2709)</name>
    <name type="common">Picoplanktonic green alga</name>
    <dbReference type="NCBI Taxonomy" id="296587"/>
    <lineage>
        <taxon>Eukaryota</taxon>
        <taxon>Viridiplantae</taxon>
        <taxon>Chlorophyta</taxon>
        <taxon>Mamiellophyceae</taxon>
        <taxon>Mamiellales</taxon>
        <taxon>Mamiellaceae</taxon>
        <taxon>Micromonas</taxon>
    </lineage>
</organism>
<protein>
    <recommendedName>
        <fullName evidence="10">tRNA (guanine(37)-N1)-methyltransferase</fullName>
        <ecNumber evidence="10">2.1.1.228</ecNumber>
    </recommendedName>
    <alternativeName>
        <fullName evidence="10">M1G-methyltransferase</fullName>
    </alternativeName>
    <alternativeName>
        <fullName evidence="10">tRNA [GM37] methyltransferase</fullName>
    </alternativeName>
    <alternativeName>
        <fullName evidence="10">tRNA methyltransferase 5 homolog</fullName>
    </alternativeName>
</protein>
<dbReference type="Pfam" id="PF02475">
    <property type="entry name" value="TRM5-TYW2_MTfase"/>
    <property type="match status" value="1"/>
</dbReference>
<comment type="subunit">
    <text evidence="10">Monomer.</text>
</comment>
<dbReference type="GO" id="GO:0005759">
    <property type="term" value="C:mitochondrial matrix"/>
    <property type="evidence" value="ECO:0007669"/>
    <property type="project" value="UniProtKB-SubCell"/>
</dbReference>
<dbReference type="KEGG" id="mis:MICPUN_109456"/>
<evidence type="ECO:0000256" key="9">
    <source>
        <dbReference type="ARBA" id="ARBA00047783"/>
    </source>
</evidence>
<dbReference type="InterPro" id="IPR056743">
    <property type="entry name" value="TRM5-TYW2-like_MTfase"/>
</dbReference>
<evidence type="ECO:0000256" key="10">
    <source>
        <dbReference type="HAMAP-Rule" id="MF_03152"/>
    </source>
</evidence>
<evidence type="ECO:0000256" key="3">
    <source>
        <dbReference type="ARBA" id="ARBA00022603"/>
    </source>
</evidence>
<keyword evidence="3 10" id="KW-0489">Methyltransferase</keyword>
<dbReference type="InParanoid" id="C1EGT8"/>
<keyword evidence="2 10" id="KW-0963">Cytoplasm</keyword>
<evidence type="ECO:0000256" key="5">
    <source>
        <dbReference type="ARBA" id="ARBA00022691"/>
    </source>
</evidence>
<dbReference type="OrthoDB" id="43296at2759"/>
<dbReference type="GO" id="GO:0070901">
    <property type="term" value="P:mitochondrial tRNA methylation"/>
    <property type="evidence" value="ECO:0007669"/>
    <property type="project" value="UniProtKB-ARBA"/>
</dbReference>
<evidence type="ECO:0000256" key="7">
    <source>
        <dbReference type="ARBA" id="ARBA00023128"/>
    </source>
</evidence>
<dbReference type="InterPro" id="IPR029063">
    <property type="entry name" value="SAM-dependent_MTases_sf"/>
</dbReference>
<dbReference type="InterPro" id="IPR025792">
    <property type="entry name" value="tRNA_Gua_MeTrfase_euk"/>
</dbReference>
<gene>
    <name evidence="12" type="ORF">MICPUN_109456</name>
</gene>
<dbReference type="PROSITE" id="PS51684">
    <property type="entry name" value="SAM_MT_TRM5_TYW2"/>
    <property type="match status" value="1"/>
</dbReference>
<dbReference type="InterPro" id="IPR030382">
    <property type="entry name" value="MeTrfase_TRM5/TYW2"/>
</dbReference>
<dbReference type="Pfam" id="PF25133">
    <property type="entry name" value="TYW2_N_2"/>
    <property type="match status" value="1"/>
</dbReference>
<dbReference type="SUPFAM" id="SSF53335">
    <property type="entry name" value="S-adenosyl-L-methionine-dependent methyltransferases"/>
    <property type="match status" value="1"/>
</dbReference>
<feature type="binding site" evidence="10">
    <location>
        <begin position="252"/>
        <end position="253"/>
    </location>
    <ligand>
        <name>S-adenosyl-L-methionine</name>
        <dbReference type="ChEBI" id="CHEBI:59789"/>
    </ligand>
</feature>
<comment type="catalytic activity">
    <reaction evidence="9 10">
        <text>guanosine(37) in tRNA + S-adenosyl-L-methionine = N(1)-methylguanosine(37) in tRNA + S-adenosyl-L-homocysteine + H(+)</text>
        <dbReference type="Rhea" id="RHEA:36899"/>
        <dbReference type="Rhea" id="RHEA-COMP:10145"/>
        <dbReference type="Rhea" id="RHEA-COMP:10147"/>
        <dbReference type="ChEBI" id="CHEBI:15378"/>
        <dbReference type="ChEBI" id="CHEBI:57856"/>
        <dbReference type="ChEBI" id="CHEBI:59789"/>
        <dbReference type="ChEBI" id="CHEBI:73542"/>
        <dbReference type="ChEBI" id="CHEBI:74269"/>
        <dbReference type="EC" id="2.1.1.228"/>
    </reaction>
</comment>
<comment type="similarity">
    <text evidence="1">Belongs to the class I-like SAM-binding methyltransferase superfamily. TRM5/TYW2 family.</text>
</comment>
<name>C1EGT8_MICCC</name>
<dbReference type="GO" id="GO:0052906">
    <property type="term" value="F:tRNA (guanine(37)-N1)-methyltransferase activity"/>
    <property type="evidence" value="ECO:0007669"/>
    <property type="project" value="UniProtKB-UniRule"/>
</dbReference>